<dbReference type="Proteomes" id="UP000001312">
    <property type="component" value="Unassembled WGS sequence"/>
</dbReference>
<gene>
    <name evidence="1" type="ORF">SS1G_10850</name>
</gene>
<evidence type="ECO:0000313" key="1">
    <source>
        <dbReference type="EMBL" id="EDN94975.1"/>
    </source>
</evidence>
<dbReference type="GeneID" id="5484570"/>
<reference evidence="2" key="1">
    <citation type="journal article" date="2011" name="PLoS Genet.">
        <title>Genomic analysis of the necrotrophic fungal pathogens Sclerotinia sclerotiorum and Botrytis cinerea.</title>
        <authorList>
            <person name="Amselem J."/>
            <person name="Cuomo C.A."/>
            <person name="van Kan J.A."/>
            <person name="Viaud M."/>
            <person name="Benito E.P."/>
            <person name="Couloux A."/>
            <person name="Coutinho P.M."/>
            <person name="de Vries R.P."/>
            <person name="Dyer P.S."/>
            <person name="Fillinger S."/>
            <person name="Fournier E."/>
            <person name="Gout L."/>
            <person name="Hahn M."/>
            <person name="Kohn L."/>
            <person name="Lapalu N."/>
            <person name="Plummer K.M."/>
            <person name="Pradier J.M."/>
            <person name="Quevillon E."/>
            <person name="Sharon A."/>
            <person name="Simon A."/>
            <person name="ten Have A."/>
            <person name="Tudzynski B."/>
            <person name="Tudzynski P."/>
            <person name="Wincker P."/>
            <person name="Andrew M."/>
            <person name="Anthouard V."/>
            <person name="Beever R.E."/>
            <person name="Beffa R."/>
            <person name="Benoit I."/>
            <person name="Bouzid O."/>
            <person name="Brault B."/>
            <person name="Chen Z."/>
            <person name="Choquer M."/>
            <person name="Collemare J."/>
            <person name="Cotton P."/>
            <person name="Danchin E.G."/>
            <person name="Da Silva C."/>
            <person name="Gautier A."/>
            <person name="Giraud C."/>
            <person name="Giraud T."/>
            <person name="Gonzalez C."/>
            <person name="Grossetete S."/>
            <person name="Guldener U."/>
            <person name="Henrissat B."/>
            <person name="Howlett B.J."/>
            <person name="Kodira C."/>
            <person name="Kretschmer M."/>
            <person name="Lappartient A."/>
            <person name="Leroch M."/>
            <person name="Levis C."/>
            <person name="Mauceli E."/>
            <person name="Neuveglise C."/>
            <person name="Oeser B."/>
            <person name="Pearson M."/>
            <person name="Poulain J."/>
            <person name="Poussereau N."/>
            <person name="Quesneville H."/>
            <person name="Rascle C."/>
            <person name="Schumacher J."/>
            <person name="Segurens B."/>
            <person name="Sexton A."/>
            <person name="Silva E."/>
            <person name="Sirven C."/>
            <person name="Soanes D.M."/>
            <person name="Talbot N.J."/>
            <person name="Templeton M."/>
            <person name="Yandava C."/>
            <person name="Yarden O."/>
            <person name="Zeng Q."/>
            <person name="Rollins J.A."/>
            <person name="Lebrun M.H."/>
            <person name="Dickman M."/>
        </authorList>
    </citation>
    <scope>NUCLEOTIDE SEQUENCE [LARGE SCALE GENOMIC DNA]</scope>
    <source>
        <strain evidence="2">ATCC 18683 / 1980 / Ss-1</strain>
    </source>
</reference>
<organism evidence="1 2">
    <name type="scientific">Sclerotinia sclerotiorum (strain ATCC 18683 / 1980 / Ss-1)</name>
    <name type="common">White mold</name>
    <name type="synonym">Whetzelinia sclerotiorum</name>
    <dbReference type="NCBI Taxonomy" id="665079"/>
    <lineage>
        <taxon>Eukaryota</taxon>
        <taxon>Fungi</taxon>
        <taxon>Dikarya</taxon>
        <taxon>Ascomycota</taxon>
        <taxon>Pezizomycotina</taxon>
        <taxon>Leotiomycetes</taxon>
        <taxon>Helotiales</taxon>
        <taxon>Sclerotiniaceae</taxon>
        <taxon>Sclerotinia</taxon>
    </lineage>
</organism>
<sequence length="47" mass="5289">MEKSGGRSSSRPAAKILYISVGSILKYKTQMRLLRRLTTTLSSVQQF</sequence>
<name>A7EZT3_SCLS1</name>
<dbReference type="RefSeq" id="XP_001588403.1">
    <property type="nucleotide sequence ID" value="XM_001588353.1"/>
</dbReference>
<keyword evidence="2" id="KW-1185">Reference proteome</keyword>
<proteinExistence type="predicted"/>
<dbReference type="KEGG" id="ssl:SS1G_10850"/>
<dbReference type="AlphaFoldDB" id="A7EZT3"/>
<accession>A7EZT3</accession>
<dbReference type="InParanoid" id="A7EZT3"/>
<evidence type="ECO:0000313" key="2">
    <source>
        <dbReference type="Proteomes" id="UP000001312"/>
    </source>
</evidence>
<dbReference type="EMBL" id="CH476636">
    <property type="protein sequence ID" value="EDN94975.1"/>
    <property type="molecule type" value="Genomic_DNA"/>
</dbReference>
<protein>
    <submittedName>
        <fullName evidence="1">Uncharacterized protein</fullName>
    </submittedName>
</protein>